<dbReference type="AlphaFoldDB" id="A0A1Y6F232"/>
<accession>A0A1Y6F232</accession>
<evidence type="ECO:0000313" key="3">
    <source>
        <dbReference type="Proteomes" id="UP000194420"/>
    </source>
</evidence>
<feature type="compositionally biased region" description="Basic and acidic residues" evidence="1">
    <location>
        <begin position="7"/>
        <end position="25"/>
    </location>
</feature>
<reference evidence="3" key="1">
    <citation type="submission" date="2017-04" db="EMBL/GenBank/DDBJ databases">
        <authorList>
            <person name="Varghese N."/>
            <person name="Submissions S."/>
        </authorList>
    </citation>
    <scope>NUCLEOTIDE SEQUENCE [LARGE SCALE GENOMIC DNA]</scope>
</reference>
<gene>
    <name evidence="2" type="ORF">SAMN06297468_1169</name>
</gene>
<evidence type="ECO:0000256" key="1">
    <source>
        <dbReference type="SAM" id="MobiDB-lite"/>
    </source>
</evidence>
<dbReference type="RefSeq" id="WP_159456592.1">
    <property type="nucleotide sequence ID" value="NZ_FXWG01000002.1"/>
</dbReference>
<dbReference type="EMBL" id="FXWG01000002">
    <property type="protein sequence ID" value="SMQ68897.1"/>
    <property type="molecule type" value="Genomic_DNA"/>
</dbReference>
<organism evidence="2 3">
    <name type="scientific">Altererythrobacter xiamenensis</name>
    <dbReference type="NCBI Taxonomy" id="1316679"/>
    <lineage>
        <taxon>Bacteria</taxon>
        <taxon>Pseudomonadati</taxon>
        <taxon>Pseudomonadota</taxon>
        <taxon>Alphaproteobacteria</taxon>
        <taxon>Sphingomonadales</taxon>
        <taxon>Erythrobacteraceae</taxon>
        <taxon>Altererythrobacter</taxon>
    </lineage>
</organism>
<name>A0A1Y6F232_9SPHN</name>
<dbReference type="OrthoDB" id="7432673at2"/>
<feature type="compositionally biased region" description="Basic residues" evidence="1">
    <location>
        <begin position="26"/>
        <end position="35"/>
    </location>
</feature>
<sequence length="274" mass="30668">MANAMSKRNDMQDGRIDPAKLDAAAKPRRKRRKRNRPEPAAELREWETEADKRAHARSYPPGIMLEPAGFDDEHWTSPHNDDSLWTLQLADAFGTRSRSVISTFLSQLEALCGQSHWDDEAKQWRLDENQFNAALALVNNVKPRNEMEAALAAQMVAIHLLTMKVTAFAIKHEYDTRTASAAAKLARTFTLQMDALQSLRGKKSTAHQSITVRKELHQHVHYHRGEDESEGQPHEPPATIVDQCTALPSTKPGGQAMQVSGGEGQDKMPHARGR</sequence>
<dbReference type="Proteomes" id="UP000194420">
    <property type="component" value="Unassembled WGS sequence"/>
</dbReference>
<protein>
    <submittedName>
        <fullName evidence="2">Uncharacterized protein</fullName>
    </submittedName>
</protein>
<feature type="compositionally biased region" description="Basic and acidic residues" evidence="1">
    <location>
        <begin position="36"/>
        <end position="53"/>
    </location>
</feature>
<keyword evidence="3" id="KW-1185">Reference proteome</keyword>
<feature type="region of interest" description="Disordered" evidence="1">
    <location>
        <begin position="222"/>
        <end position="274"/>
    </location>
</feature>
<proteinExistence type="predicted"/>
<evidence type="ECO:0000313" key="2">
    <source>
        <dbReference type="EMBL" id="SMQ68897.1"/>
    </source>
</evidence>
<feature type="compositionally biased region" description="Basic and acidic residues" evidence="1">
    <location>
        <begin position="264"/>
        <end position="274"/>
    </location>
</feature>
<feature type="region of interest" description="Disordered" evidence="1">
    <location>
        <begin position="1"/>
        <end position="54"/>
    </location>
</feature>